<dbReference type="PANTHER" id="PTHR46211:SF1">
    <property type="entry name" value="GLYCEROPHOSPHODIESTER PHOSPHODIESTERASE, CYTOPLASMIC"/>
    <property type="match status" value="1"/>
</dbReference>
<dbReference type="InterPro" id="IPR030395">
    <property type="entry name" value="GP_PDE_dom"/>
</dbReference>
<feature type="transmembrane region" description="Helical" evidence="1">
    <location>
        <begin position="6"/>
        <end position="25"/>
    </location>
</feature>
<keyword evidence="1" id="KW-0812">Transmembrane</keyword>
<keyword evidence="4" id="KW-1185">Reference proteome</keyword>
<dbReference type="EMBL" id="FXTH01000004">
    <property type="protein sequence ID" value="SMO52597.1"/>
    <property type="molecule type" value="Genomic_DNA"/>
</dbReference>
<evidence type="ECO:0000313" key="4">
    <source>
        <dbReference type="Proteomes" id="UP000317593"/>
    </source>
</evidence>
<keyword evidence="1" id="KW-0472">Membrane</keyword>
<feature type="domain" description="GP-PDE" evidence="2">
    <location>
        <begin position="43"/>
        <end position="285"/>
    </location>
</feature>
<gene>
    <name evidence="3" type="ORF">SAMN06265218_104210</name>
</gene>
<organism evidence="3 4">
    <name type="scientific">Fodinibius sediminis</name>
    <dbReference type="NCBI Taxonomy" id="1214077"/>
    <lineage>
        <taxon>Bacteria</taxon>
        <taxon>Pseudomonadati</taxon>
        <taxon>Balneolota</taxon>
        <taxon>Balneolia</taxon>
        <taxon>Balneolales</taxon>
        <taxon>Balneolaceae</taxon>
        <taxon>Fodinibius</taxon>
    </lineage>
</organism>
<keyword evidence="1" id="KW-1133">Transmembrane helix</keyword>
<sequence length="290" mass="31958">MLTTNANDFFLTAVILFLISSLFVFHGCGMEKPDPPNAADAQIEIVAHRGDSYAKPENTMASVQSAWEKDADAVEVDVYLSADNRVVAIHDKTTKRTGDKDLPVKKTDSEKLRTVDVGSFKGEKFAGEQIPFLEEVVASVPPKKRLFIEVKDSARAISHIKEVIEQSGKKDQMVVISFGLEVVKASKEQMPDVPAYWLRSAPRDADTGEYQAISTNLLDQVRKHNLDGLDVHYQGVTPELVEASHQAGFKIFVWTVNDSADITAMAEQGVDGITTDRVIRARQALGKTAR</sequence>
<name>A0A521BZJ3_9BACT</name>
<dbReference type="InterPro" id="IPR017946">
    <property type="entry name" value="PLC-like_Pdiesterase_TIM-brl"/>
</dbReference>
<dbReference type="Gene3D" id="3.20.20.190">
    <property type="entry name" value="Phosphatidylinositol (PI) phosphodiesterase"/>
    <property type="match status" value="1"/>
</dbReference>
<protein>
    <submittedName>
        <fullName evidence="3">Glycerophosphoryl diester phosphodiesterase</fullName>
    </submittedName>
</protein>
<dbReference type="GO" id="GO:0006629">
    <property type="term" value="P:lipid metabolic process"/>
    <property type="evidence" value="ECO:0007669"/>
    <property type="project" value="InterPro"/>
</dbReference>
<evidence type="ECO:0000313" key="3">
    <source>
        <dbReference type="EMBL" id="SMO52597.1"/>
    </source>
</evidence>
<evidence type="ECO:0000256" key="1">
    <source>
        <dbReference type="SAM" id="Phobius"/>
    </source>
</evidence>
<accession>A0A521BZJ3</accession>
<reference evidence="3 4" key="1">
    <citation type="submission" date="2017-05" db="EMBL/GenBank/DDBJ databases">
        <authorList>
            <person name="Varghese N."/>
            <person name="Submissions S."/>
        </authorList>
    </citation>
    <scope>NUCLEOTIDE SEQUENCE [LARGE SCALE GENOMIC DNA]</scope>
    <source>
        <strain evidence="3 4">DSM 21194</strain>
    </source>
</reference>
<evidence type="ECO:0000259" key="2">
    <source>
        <dbReference type="PROSITE" id="PS51704"/>
    </source>
</evidence>
<proteinExistence type="predicted"/>
<dbReference type="GO" id="GO:0008081">
    <property type="term" value="F:phosphoric diester hydrolase activity"/>
    <property type="evidence" value="ECO:0007669"/>
    <property type="project" value="InterPro"/>
</dbReference>
<dbReference type="PROSITE" id="PS51704">
    <property type="entry name" value="GP_PDE"/>
    <property type="match status" value="1"/>
</dbReference>
<dbReference type="PANTHER" id="PTHR46211">
    <property type="entry name" value="GLYCEROPHOSPHORYL DIESTER PHOSPHODIESTERASE"/>
    <property type="match status" value="1"/>
</dbReference>
<dbReference type="Proteomes" id="UP000317593">
    <property type="component" value="Unassembled WGS sequence"/>
</dbReference>
<dbReference type="SUPFAM" id="SSF51695">
    <property type="entry name" value="PLC-like phosphodiesterases"/>
    <property type="match status" value="1"/>
</dbReference>
<dbReference type="AlphaFoldDB" id="A0A521BZJ3"/>
<dbReference type="RefSeq" id="WP_185958277.1">
    <property type="nucleotide sequence ID" value="NZ_FXTH01000004.1"/>
</dbReference>
<dbReference type="Pfam" id="PF03009">
    <property type="entry name" value="GDPD"/>
    <property type="match status" value="1"/>
</dbReference>